<feature type="compositionally biased region" description="Basic and acidic residues" evidence="5">
    <location>
        <begin position="678"/>
        <end position="703"/>
    </location>
</feature>
<reference evidence="8" key="1">
    <citation type="submission" date="2016-11" db="UniProtKB">
        <authorList>
            <consortium name="WormBaseParasite"/>
        </authorList>
    </citation>
    <scope>IDENTIFICATION</scope>
</reference>
<dbReference type="PROSITE" id="PS00018">
    <property type="entry name" value="EF_HAND_1"/>
    <property type="match status" value="1"/>
</dbReference>
<dbReference type="PROSITE" id="PS50222">
    <property type="entry name" value="EF_HAND_2"/>
    <property type="match status" value="1"/>
</dbReference>
<dbReference type="NCBIfam" id="TIGR00231">
    <property type="entry name" value="small_GTP"/>
    <property type="match status" value="1"/>
</dbReference>
<dbReference type="CDD" id="cd00154">
    <property type="entry name" value="Rab"/>
    <property type="match status" value="1"/>
</dbReference>
<keyword evidence="1" id="KW-0547">Nucleotide-binding</keyword>
<dbReference type="InterPro" id="IPR001806">
    <property type="entry name" value="Small_GTPase"/>
</dbReference>
<feature type="region of interest" description="Disordered" evidence="5">
    <location>
        <begin position="670"/>
        <end position="703"/>
    </location>
</feature>
<organism evidence="7 8">
    <name type="scientific">Macrostomum lignano</name>
    <dbReference type="NCBI Taxonomy" id="282301"/>
    <lineage>
        <taxon>Eukaryota</taxon>
        <taxon>Metazoa</taxon>
        <taxon>Spiralia</taxon>
        <taxon>Lophotrochozoa</taxon>
        <taxon>Platyhelminthes</taxon>
        <taxon>Rhabditophora</taxon>
        <taxon>Macrostomorpha</taxon>
        <taxon>Macrostomida</taxon>
        <taxon>Macrostomidae</taxon>
        <taxon>Macrostomum</taxon>
    </lineage>
</organism>
<evidence type="ECO:0000256" key="5">
    <source>
        <dbReference type="SAM" id="MobiDB-lite"/>
    </source>
</evidence>
<dbReference type="FunFam" id="3.40.50.300:FF:001447">
    <property type="entry name" value="Ras-related protein Rab-1B"/>
    <property type="match status" value="1"/>
</dbReference>
<dbReference type="Proteomes" id="UP000095280">
    <property type="component" value="Unplaced"/>
</dbReference>
<sequence>SLLDELATKSRVLFANLDRDGKGFIDAGELADFCTDMSEEECQRLFRELDRDGDGRISVADFREGFRLISRTVHQRCEHHEQRRRSSNASTNGLSPKPYSPNSSKANSIDEVEEGGSASAAGGGRRSGISDRPLWRECLQSLSCQDQVFEFYHQLGEERPTLLDNFETVLAELMAVVKALQTEQQRLEQLLSSERQRHAQAIRDLEVEVEHQLKSAEQAVLSPRTPGPRAGPGRTEAARSRRSRVDTETAAYKAELEKIRSEKKALQLDLSGAETRLAIVMSEVATLKQALQDRDQQLRRERESMQEQVREQDRITQQLHLLHQTNRQLRDKNEELREALEASQASAVRLRQQQQPASSRLLQQSHLAESALRICDPNYPNSGRRMDSCDLDSDNPDSGMSTLRRRARLGAHLGVSTDSLQRSQECLSGHSAITTCPGGTVAVAAAREVVGQKPESSPGRQAAAGQEASTSCAIVTVSGNPERMFKVVLAGDAAVGKSSFIMRLCDNRFTENTTATLGVDFKTKIIAVDGRVFATAGVHIPNLFQLWDTAGQERFRSVAKSYFRRADGVLLLFDCHLRALVLERARMGRSGARGCGQIRANNDLLEQDGLETGCQQQGKRVVEYTEARKLAQEYDALFAEVSARAAQNVQMCVTELARLMQASEDLQHNPNHQTLVGESRKCPSRQDDDKGKNAKEKSACCDF</sequence>
<dbReference type="InterPro" id="IPR011992">
    <property type="entry name" value="EF-hand-dom_pair"/>
</dbReference>
<evidence type="ECO:0000256" key="3">
    <source>
        <dbReference type="ARBA" id="ARBA00023134"/>
    </source>
</evidence>
<dbReference type="SMART" id="SM00173">
    <property type="entry name" value="RAS"/>
    <property type="match status" value="1"/>
</dbReference>
<feature type="compositionally biased region" description="Basic and acidic residues" evidence="5">
    <location>
        <begin position="236"/>
        <end position="247"/>
    </location>
</feature>
<dbReference type="PRINTS" id="PR00449">
    <property type="entry name" value="RASTRNSFRMNG"/>
</dbReference>
<dbReference type="SUPFAM" id="SSF47473">
    <property type="entry name" value="EF-hand"/>
    <property type="match status" value="1"/>
</dbReference>
<keyword evidence="7" id="KW-1185">Reference proteome</keyword>
<feature type="coiled-coil region" evidence="4">
    <location>
        <begin position="163"/>
        <end position="197"/>
    </location>
</feature>
<evidence type="ECO:0000256" key="1">
    <source>
        <dbReference type="ARBA" id="ARBA00022741"/>
    </source>
</evidence>
<dbReference type="AlphaFoldDB" id="A0A1I8JQ47"/>
<dbReference type="GO" id="GO:0003924">
    <property type="term" value="F:GTPase activity"/>
    <property type="evidence" value="ECO:0007669"/>
    <property type="project" value="InterPro"/>
</dbReference>
<accession>A0A1I8JQ47</accession>
<dbReference type="PROSITE" id="PS51419">
    <property type="entry name" value="RAB"/>
    <property type="match status" value="1"/>
</dbReference>
<dbReference type="Gene3D" id="3.40.50.300">
    <property type="entry name" value="P-loop containing nucleotide triphosphate hydrolases"/>
    <property type="match status" value="2"/>
</dbReference>
<evidence type="ECO:0000313" key="8">
    <source>
        <dbReference type="WBParaSite" id="snap_masked-unitig_27244-processed-gene-0.1-mRNA-1"/>
    </source>
</evidence>
<evidence type="ECO:0000313" key="7">
    <source>
        <dbReference type="Proteomes" id="UP000095280"/>
    </source>
</evidence>
<proteinExistence type="predicted"/>
<dbReference type="SMART" id="SM00054">
    <property type="entry name" value="EFh"/>
    <property type="match status" value="2"/>
</dbReference>
<keyword evidence="2" id="KW-0106">Calcium</keyword>
<feature type="domain" description="EF-hand" evidence="6">
    <location>
        <begin position="37"/>
        <end position="72"/>
    </location>
</feature>
<dbReference type="SMART" id="SM00175">
    <property type="entry name" value="RAB"/>
    <property type="match status" value="1"/>
</dbReference>
<dbReference type="Pfam" id="PF13499">
    <property type="entry name" value="EF-hand_7"/>
    <property type="match status" value="1"/>
</dbReference>
<dbReference type="InterPro" id="IPR027417">
    <property type="entry name" value="P-loop_NTPase"/>
</dbReference>
<dbReference type="InterPro" id="IPR018247">
    <property type="entry name" value="EF_Hand_1_Ca_BS"/>
</dbReference>
<dbReference type="InterPro" id="IPR050227">
    <property type="entry name" value="Rab"/>
</dbReference>
<dbReference type="Gene3D" id="1.10.238.10">
    <property type="entry name" value="EF-hand"/>
    <property type="match status" value="1"/>
</dbReference>
<dbReference type="CDD" id="cd00051">
    <property type="entry name" value="EFh"/>
    <property type="match status" value="1"/>
</dbReference>
<keyword evidence="4" id="KW-0175">Coiled coil</keyword>
<feature type="region of interest" description="Disordered" evidence="5">
    <location>
        <begin position="77"/>
        <end position="128"/>
    </location>
</feature>
<dbReference type="Pfam" id="PF00071">
    <property type="entry name" value="Ras"/>
    <property type="match status" value="1"/>
</dbReference>
<evidence type="ECO:0000256" key="4">
    <source>
        <dbReference type="SAM" id="Coils"/>
    </source>
</evidence>
<dbReference type="PANTHER" id="PTHR47977">
    <property type="entry name" value="RAS-RELATED PROTEIN RAB"/>
    <property type="match status" value="1"/>
</dbReference>
<dbReference type="PROSITE" id="PS51421">
    <property type="entry name" value="RAS"/>
    <property type="match status" value="1"/>
</dbReference>
<dbReference type="SUPFAM" id="SSF52540">
    <property type="entry name" value="P-loop containing nucleoside triphosphate hydrolases"/>
    <property type="match status" value="1"/>
</dbReference>
<feature type="region of interest" description="Disordered" evidence="5">
    <location>
        <begin position="376"/>
        <end position="400"/>
    </location>
</feature>
<protein>
    <submittedName>
        <fullName evidence="8">EF-hand domain-containing protein</fullName>
    </submittedName>
</protein>
<dbReference type="GO" id="GO:0005509">
    <property type="term" value="F:calcium ion binding"/>
    <property type="evidence" value="ECO:0007669"/>
    <property type="project" value="InterPro"/>
</dbReference>
<evidence type="ECO:0000256" key="2">
    <source>
        <dbReference type="ARBA" id="ARBA00022837"/>
    </source>
</evidence>
<feature type="compositionally biased region" description="Low complexity" evidence="5">
    <location>
        <begin position="223"/>
        <end position="235"/>
    </location>
</feature>
<evidence type="ECO:0000259" key="6">
    <source>
        <dbReference type="PROSITE" id="PS50222"/>
    </source>
</evidence>
<feature type="coiled-coil region" evidence="4">
    <location>
        <begin position="249"/>
        <end position="353"/>
    </location>
</feature>
<dbReference type="WBParaSite" id="snap_masked-unitig_27244-processed-gene-0.1-mRNA-1">
    <property type="protein sequence ID" value="snap_masked-unitig_27244-processed-gene-0.1-mRNA-1"/>
    <property type="gene ID" value="snap_masked-unitig_27244-processed-gene-0.1"/>
</dbReference>
<keyword evidence="3" id="KW-0342">GTP-binding</keyword>
<feature type="region of interest" description="Disordered" evidence="5">
    <location>
        <begin position="220"/>
        <end position="247"/>
    </location>
</feature>
<feature type="compositionally biased region" description="Polar residues" evidence="5">
    <location>
        <begin position="87"/>
        <end position="107"/>
    </location>
</feature>
<dbReference type="InterPro" id="IPR005225">
    <property type="entry name" value="Small_GTP-bd"/>
</dbReference>
<dbReference type="InterPro" id="IPR002048">
    <property type="entry name" value="EF_hand_dom"/>
</dbReference>
<dbReference type="GO" id="GO:0005525">
    <property type="term" value="F:GTP binding"/>
    <property type="evidence" value="ECO:0007669"/>
    <property type="project" value="UniProtKB-KW"/>
</dbReference>
<name>A0A1I8JQ47_9PLAT</name>